<reference evidence="1 2" key="1">
    <citation type="journal article" date="2015" name="Appl. Environ. Microbiol.">
        <title>Aerobic and Anaerobic Thiosulfate Oxidation by a Cold-Adapted, Subglacial Chemoautotroph.</title>
        <authorList>
            <person name="Harrold Z.R."/>
            <person name="Skidmore M.L."/>
            <person name="Hamilton T.L."/>
            <person name="Desch L."/>
            <person name="Amada K."/>
            <person name="van Gelder W."/>
            <person name="Glover K."/>
            <person name="Roden E.E."/>
            <person name="Boyd E.S."/>
        </authorList>
    </citation>
    <scope>NUCLEOTIDE SEQUENCE [LARGE SCALE GENOMIC DNA]</scope>
    <source>
        <strain evidence="1 2">RG</strain>
    </source>
</reference>
<dbReference type="EMBL" id="LDUG01000018">
    <property type="protein sequence ID" value="KVW97083.1"/>
    <property type="molecule type" value="Genomic_DNA"/>
</dbReference>
<sequence length="94" mass="11183">MRILGLPKIEEFKRSHADARRPLDAWRLEAECANWQTTQDIKQNYRSADFLADNRVIFNIKGNTYRLVVQVRYRNGLVVVEWIGTHAEYSKKRF</sequence>
<dbReference type="GO" id="GO:0110001">
    <property type="term" value="C:toxin-antitoxin complex"/>
    <property type="evidence" value="ECO:0007669"/>
    <property type="project" value="InterPro"/>
</dbReference>
<dbReference type="InterPro" id="IPR018669">
    <property type="entry name" value="Toxin_HigB"/>
</dbReference>
<dbReference type="AlphaFoldDB" id="A0A119CWS0"/>
<gene>
    <name evidence="1" type="ORF">ABW22_06715</name>
</gene>
<name>A0A119CWS0_THIDE</name>
<dbReference type="PATRIC" id="fig|36861.3.peg.817"/>
<dbReference type="Proteomes" id="UP000064243">
    <property type="component" value="Unassembled WGS sequence"/>
</dbReference>
<comment type="caution">
    <text evidence="1">The sequence shown here is derived from an EMBL/GenBank/DDBJ whole genome shotgun (WGS) entry which is preliminary data.</text>
</comment>
<dbReference type="RefSeq" id="WP_059753648.1">
    <property type="nucleotide sequence ID" value="NZ_LDUG01000018.1"/>
</dbReference>
<organism evidence="1 2">
    <name type="scientific">Thiobacillus denitrificans</name>
    <dbReference type="NCBI Taxonomy" id="36861"/>
    <lineage>
        <taxon>Bacteria</taxon>
        <taxon>Pseudomonadati</taxon>
        <taxon>Pseudomonadota</taxon>
        <taxon>Betaproteobacteria</taxon>
        <taxon>Nitrosomonadales</taxon>
        <taxon>Thiobacillaceae</taxon>
        <taxon>Thiobacillus</taxon>
    </lineage>
</organism>
<protein>
    <submittedName>
        <fullName evidence="1">Toxin RelE</fullName>
    </submittedName>
</protein>
<evidence type="ECO:0000313" key="2">
    <source>
        <dbReference type="Proteomes" id="UP000064243"/>
    </source>
</evidence>
<proteinExistence type="predicted"/>
<dbReference type="OrthoDB" id="9799912at2"/>
<evidence type="ECO:0000313" key="1">
    <source>
        <dbReference type="EMBL" id="KVW97083.1"/>
    </source>
</evidence>
<dbReference type="GO" id="GO:0003723">
    <property type="term" value="F:RNA binding"/>
    <property type="evidence" value="ECO:0007669"/>
    <property type="project" value="InterPro"/>
</dbReference>
<dbReference type="Pfam" id="PF09907">
    <property type="entry name" value="HigB_toxin"/>
    <property type="match status" value="1"/>
</dbReference>
<accession>A0A119CWS0</accession>
<dbReference type="GO" id="GO:0004519">
    <property type="term" value="F:endonuclease activity"/>
    <property type="evidence" value="ECO:0007669"/>
    <property type="project" value="InterPro"/>
</dbReference>
<keyword evidence="2" id="KW-1185">Reference proteome</keyword>